<evidence type="ECO:0000313" key="3">
    <source>
        <dbReference type="Proteomes" id="UP001142489"/>
    </source>
</evidence>
<organism evidence="2 3">
    <name type="scientific">Phrynocephalus forsythii</name>
    <dbReference type="NCBI Taxonomy" id="171643"/>
    <lineage>
        <taxon>Eukaryota</taxon>
        <taxon>Metazoa</taxon>
        <taxon>Chordata</taxon>
        <taxon>Craniata</taxon>
        <taxon>Vertebrata</taxon>
        <taxon>Euteleostomi</taxon>
        <taxon>Lepidosauria</taxon>
        <taxon>Squamata</taxon>
        <taxon>Bifurcata</taxon>
        <taxon>Unidentata</taxon>
        <taxon>Episquamata</taxon>
        <taxon>Toxicofera</taxon>
        <taxon>Iguania</taxon>
        <taxon>Acrodonta</taxon>
        <taxon>Agamidae</taxon>
        <taxon>Agaminae</taxon>
        <taxon>Phrynocephalus</taxon>
    </lineage>
</organism>
<evidence type="ECO:0000313" key="2">
    <source>
        <dbReference type="EMBL" id="KAJ7326928.1"/>
    </source>
</evidence>
<dbReference type="AlphaFoldDB" id="A0A9Q0XTM4"/>
<reference evidence="2" key="1">
    <citation type="journal article" date="2023" name="DNA Res.">
        <title>Chromosome-level genome assembly of Phrynocephalus forsythii using third-generation DNA sequencing and Hi-C analysis.</title>
        <authorList>
            <person name="Qi Y."/>
            <person name="Zhao W."/>
            <person name="Zhao Y."/>
            <person name="Niu C."/>
            <person name="Cao S."/>
            <person name="Zhang Y."/>
        </authorList>
    </citation>
    <scope>NUCLEOTIDE SEQUENCE</scope>
    <source>
        <tissue evidence="2">Muscle</tissue>
    </source>
</reference>
<accession>A0A9Q0XTM4</accession>
<sequence length="104" mass="11754">GCWEPRTIYSRAVARLVPGRGKKPPPPPLQPLPAGETPPEPRERWCRLKGNLLFLMKNKTKSFKVENQIFTLKLPEDLTVNLGLRHLERPALKVCVAKSSSSRD</sequence>
<proteinExistence type="predicted"/>
<dbReference type="EMBL" id="JAPFRF010000007">
    <property type="protein sequence ID" value="KAJ7326928.1"/>
    <property type="molecule type" value="Genomic_DNA"/>
</dbReference>
<comment type="caution">
    <text evidence="2">The sequence shown here is derived from an EMBL/GenBank/DDBJ whole genome shotgun (WGS) entry which is preliminary data.</text>
</comment>
<evidence type="ECO:0000256" key="1">
    <source>
        <dbReference type="SAM" id="MobiDB-lite"/>
    </source>
</evidence>
<keyword evidence="3" id="KW-1185">Reference proteome</keyword>
<dbReference type="Proteomes" id="UP001142489">
    <property type="component" value="Unassembled WGS sequence"/>
</dbReference>
<name>A0A9Q0XTM4_9SAUR</name>
<feature type="region of interest" description="Disordered" evidence="1">
    <location>
        <begin position="14"/>
        <end position="42"/>
    </location>
</feature>
<protein>
    <submittedName>
        <fullName evidence="2">Uncharacterized protein</fullName>
    </submittedName>
</protein>
<gene>
    <name evidence="2" type="ORF">JRQ81_016687</name>
</gene>
<feature type="non-terminal residue" evidence="2">
    <location>
        <position position="1"/>
    </location>
</feature>